<dbReference type="EMBL" id="AZFT01000053">
    <property type="protein sequence ID" value="KRL83800.1"/>
    <property type="molecule type" value="Genomic_DNA"/>
</dbReference>
<dbReference type="InterPro" id="IPR036291">
    <property type="entry name" value="NAD(P)-bd_dom_sf"/>
</dbReference>
<dbReference type="RefSeq" id="WP_035460147.1">
    <property type="nucleotide sequence ID" value="NZ_AZFT01000053.1"/>
</dbReference>
<accession>A0A0R1TYB9</accession>
<sequence length="254" mass="28712">MLSDTQKYTVITGASSGIGYETAKKFASRGKNLIIIARRQERLENLKKEISEKFPAVDVIIKNVDLTITQNIYQLYDDLKTYELKTWINNAGLGNYGHVANQNPKKIETMIHLNIEALTILSNLFVRNYQNIEGTQLINISSAGGYTIVPEAVIYCATKFYVSSFTEGLARELRNSGAKMQVKVLAPAATKTEFGKIANNSSDYDYDKHFGTYHTSKQMADFLLQLYDSEKIIGIVDRETFDFKLLDPLFNYAK</sequence>
<comment type="similarity">
    <text evidence="1 3">Belongs to the short-chain dehydrogenases/reductases (SDR) family.</text>
</comment>
<organism evidence="4 5">
    <name type="scientific">Ligilactobacillus apodemi DSM 16634 = JCM 16172</name>
    <dbReference type="NCBI Taxonomy" id="1423724"/>
    <lineage>
        <taxon>Bacteria</taxon>
        <taxon>Bacillati</taxon>
        <taxon>Bacillota</taxon>
        <taxon>Bacilli</taxon>
        <taxon>Lactobacillales</taxon>
        <taxon>Lactobacillaceae</taxon>
        <taxon>Ligilactobacillus</taxon>
    </lineage>
</organism>
<dbReference type="PRINTS" id="PR00080">
    <property type="entry name" value="SDRFAMILY"/>
</dbReference>
<dbReference type="InterPro" id="IPR002347">
    <property type="entry name" value="SDR_fam"/>
</dbReference>
<dbReference type="InterPro" id="IPR020904">
    <property type="entry name" value="Sc_DH/Rdtase_CS"/>
</dbReference>
<evidence type="ECO:0000256" key="3">
    <source>
        <dbReference type="RuleBase" id="RU000363"/>
    </source>
</evidence>
<reference evidence="4 5" key="1">
    <citation type="journal article" date="2015" name="Genome Announc.">
        <title>Expanding the biotechnology potential of lactobacilli through comparative genomics of 213 strains and associated genera.</title>
        <authorList>
            <person name="Sun Z."/>
            <person name="Harris H.M."/>
            <person name="McCann A."/>
            <person name="Guo C."/>
            <person name="Argimon S."/>
            <person name="Zhang W."/>
            <person name="Yang X."/>
            <person name="Jeffery I.B."/>
            <person name="Cooney J.C."/>
            <person name="Kagawa T.F."/>
            <person name="Liu W."/>
            <person name="Song Y."/>
            <person name="Salvetti E."/>
            <person name="Wrobel A."/>
            <person name="Rasinkangas P."/>
            <person name="Parkhill J."/>
            <person name="Rea M.C."/>
            <person name="O'Sullivan O."/>
            <person name="Ritari J."/>
            <person name="Douillard F.P."/>
            <person name="Paul Ross R."/>
            <person name="Yang R."/>
            <person name="Briner A.E."/>
            <person name="Felis G.E."/>
            <person name="de Vos W.M."/>
            <person name="Barrangou R."/>
            <person name="Klaenhammer T.R."/>
            <person name="Caufield P.W."/>
            <person name="Cui Y."/>
            <person name="Zhang H."/>
            <person name="O'Toole P.W."/>
        </authorList>
    </citation>
    <scope>NUCLEOTIDE SEQUENCE [LARGE SCALE GENOMIC DNA]</scope>
    <source>
        <strain evidence="4 5">DSM 16634</strain>
    </source>
</reference>
<gene>
    <name evidence="4" type="ORF">FC32_GL001061</name>
</gene>
<dbReference type="SUPFAM" id="SSF51735">
    <property type="entry name" value="NAD(P)-binding Rossmann-fold domains"/>
    <property type="match status" value="1"/>
</dbReference>
<protein>
    <submittedName>
        <fullName evidence="4">Short-chain dehydrogenase</fullName>
    </submittedName>
</protein>
<dbReference type="PROSITE" id="PS00061">
    <property type="entry name" value="ADH_SHORT"/>
    <property type="match status" value="1"/>
</dbReference>
<evidence type="ECO:0000256" key="2">
    <source>
        <dbReference type="ARBA" id="ARBA00023002"/>
    </source>
</evidence>
<comment type="caution">
    <text evidence="4">The sequence shown here is derived from an EMBL/GenBank/DDBJ whole genome shotgun (WGS) entry which is preliminary data.</text>
</comment>
<dbReference type="CDD" id="cd05233">
    <property type="entry name" value="SDR_c"/>
    <property type="match status" value="1"/>
</dbReference>
<evidence type="ECO:0000313" key="5">
    <source>
        <dbReference type="Proteomes" id="UP000051324"/>
    </source>
</evidence>
<dbReference type="Proteomes" id="UP000051324">
    <property type="component" value="Unassembled WGS sequence"/>
</dbReference>
<dbReference type="AlphaFoldDB" id="A0A0R1TYB9"/>
<dbReference type="PATRIC" id="fig|1423724.4.peg.1103"/>
<dbReference type="STRING" id="1423724.FC32_GL001061"/>
<keyword evidence="5" id="KW-1185">Reference proteome</keyword>
<name>A0A0R1TYB9_9LACO</name>
<evidence type="ECO:0000313" key="4">
    <source>
        <dbReference type="EMBL" id="KRL83800.1"/>
    </source>
</evidence>
<proteinExistence type="inferred from homology"/>
<dbReference type="eggNOG" id="COG0300">
    <property type="taxonomic scope" value="Bacteria"/>
</dbReference>
<dbReference type="PANTHER" id="PTHR42901:SF1">
    <property type="entry name" value="ALCOHOL DEHYDROGENASE"/>
    <property type="match status" value="1"/>
</dbReference>
<dbReference type="PRINTS" id="PR00081">
    <property type="entry name" value="GDHRDH"/>
</dbReference>
<evidence type="ECO:0000256" key="1">
    <source>
        <dbReference type="ARBA" id="ARBA00006484"/>
    </source>
</evidence>
<dbReference type="PANTHER" id="PTHR42901">
    <property type="entry name" value="ALCOHOL DEHYDROGENASE"/>
    <property type="match status" value="1"/>
</dbReference>
<dbReference type="Pfam" id="PF00106">
    <property type="entry name" value="adh_short"/>
    <property type="match status" value="1"/>
</dbReference>
<dbReference type="OrthoDB" id="9775296at2"/>
<dbReference type="GO" id="GO:0016491">
    <property type="term" value="F:oxidoreductase activity"/>
    <property type="evidence" value="ECO:0007669"/>
    <property type="project" value="UniProtKB-KW"/>
</dbReference>
<dbReference type="Gene3D" id="3.40.50.720">
    <property type="entry name" value="NAD(P)-binding Rossmann-like Domain"/>
    <property type="match status" value="1"/>
</dbReference>
<keyword evidence="2" id="KW-0560">Oxidoreductase</keyword>